<reference evidence="1 2" key="1">
    <citation type="journal article" date="2021" name="Sci. Rep.">
        <title>The genome of the diatom Chaetoceros tenuissimus carries an ancient integrated fragment of an extant virus.</title>
        <authorList>
            <person name="Hongo Y."/>
            <person name="Kimura K."/>
            <person name="Takaki Y."/>
            <person name="Yoshida Y."/>
            <person name="Baba S."/>
            <person name="Kobayashi G."/>
            <person name="Nagasaki K."/>
            <person name="Hano T."/>
            <person name="Tomaru Y."/>
        </authorList>
    </citation>
    <scope>NUCLEOTIDE SEQUENCE [LARGE SCALE GENOMIC DNA]</scope>
    <source>
        <strain evidence="1 2">NIES-3715</strain>
    </source>
</reference>
<gene>
    <name evidence="1" type="ORF">CTEN210_06970</name>
</gene>
<keyword evidence="2" id="KW-1185">Reference proteome</keyword>
<comment type="caution">
    <text evidence="1">The sequence shown here is derived from an EMBL/GenBank/DDBJ whole genome shotgun (WGS) entry which is preliminary data.</text>
</comment>
<dbReference type="AlphaFoldDB" id="A0AAD3H5B9"/>
<name>A0AAD3H5B9_9STRA</name>
<evidence type="ECO:0000313" key="1">
    <source>
        <dbReference type="EMBL" id="GFH50494.1"/>
    </source>
</evidence>
<protein>
    <submittedName>
        <fullName evidence="1">Uncharacterized protein</fullName>
    </submittedName>
</protein>
<dbReference type="Proteomes" id="UP001054902">
    <property type="component" value="Unassembled WGS sequence"/>
</dbReference>
<evidence type="ECO:0000313" key="2">
    <source>
        <dbReference type="Proteomes" id="UP001054902"/>
    </source>
</evidence>
<accession>A0AAD3H5B9</accession>
<dbReference type="EMBL" id="BLLK01000040">
    <property type="protein sequence ID" value="GFH50494.1"/>
    <property type="molecule type" value="Genomic_DNA"/>
</dbReference>
<sequence>MEGSQKFIRSNPAILECLKDWKFILKNMLQSPTDISLLIAECPHYTTYLDACGLGAGRVLLPGSLDFSSIVWQLEWPEDIKSLFKKQVITINDLELALIVLSLFSDCQDYSSSPVVG</sequence>
<proteinExistence type="predicted"/>
<organism evidence="1 2">
    <name type="scientific">Chaetoceros tenuissimus</name>
    <dbReference type="NCBI Taxonomy" id="426638"/>
    <lineage>
        <taxon>Eukaryota</taxon>
        <taxon>Sar</taxon>
        <taxon>Stramenopiles</taxon>
        <taxon>Ochrophyta</taxon>
        <taxon>Bacillariophyta</taxon>
        <taxon>Coscinodiscophyceae</taxon>
        <taxon>Chaetocerotophycidae</taxon>
        <taxon>Chaetocerotales</taxon>
        <taxon>Chaetocerotaceae</taxon>
        <taxon>Chaetoceros</taxon>
    </lineage>
</organism>